<evidence type="ECO:0008006" key="3">
    <source>
        <dbReference type="Google" id="ProtNLM"/>
    </source>
</evidence>
<dbReference type="InterPro" id="IPR036259">
    <property type="entry name" value="MFS_trans_sf"/>
</dbReference>
<evidence type="ECO:0000313" key="2">
    <source>
        <dbReference type="Proteomes" id="UP000293846"/>
    </source>
</evidence>
<name>A0A4R1AUI5_9BACI</name>
<dbReference type="Proteomes" id="UP000293846">
    <property type="component" value="Unassembled WGS sequence"/>
</dbReference>
<dbReference type="EMBL" id="SJTH01000091">
    <property type="protein sequence ID" value="TCJ01019.1"/>
    <property type="molecule type" value="Genomic_DNA"/>
</dbReference>
<dbReference type="SUPFAM" id="SSF103473">
    <property type="entry name" value="MFS general substrate transporter"/>
    <property type="match status" value="1"/>
</dbReference>
<gene>
    <name evidence="1" type="ORF">E0Y62_26100</name>
</gene>
<organism evidence="1 2">
    <name type="scientific">Cytobacillus praedii</name>
    <dbReference type="NCBI Taxonomy" id="1742358"/>
    <lineage>
        <taxon>Bacteria</taxon>
        <taxon>Bacillati</taxon>
        <taxon>Bacillota</taxon>
        <taxon>Bacilli</taxon>
        <taxon>Bacillales</taxon>
        <taxon>Bacillaceae</taxon>
        <taxon>Cytobacillus</taxon>
    </lineage>
</organism>
<reference evidence="1 2" key="1">
    <citation type="submission" date="2019-03" db="EMBL/GenBank/DDBJ databases">
        <authorList>
            <person name="Jensen L."/>
            <person name="Storgaard J."/>
            <person name="Sulaj E."/>
            <person name="Schramm A."/>
            <person name="Marshall I.P.G."/>
        </authorList>
    </citation>
    <scope>NUCLEOTIDE SEQUENCE [LARGE SCALE GENOMIC DNA]</scope>
    <source>
        <strain evidence="1 2">2017H2G3</strain>
    </source>
</reference>
<sequence>MVNRSTGSPLVLTLAGLAVFLPQALVGPLAGTLSDCCSRKMMMILADITVALMEFTLIYNDVI</sequence>
<proteinExistence type="predicted"/>
<evidence type="ECO:0000313" key="1">
    <source>
        <dbReference type="EMBL" id="TCJ01019.1"/>
    </source>
</evidence>
<dbReference type="AlphaFoldDB" id="A0A4R1AUI5"/>
<protein>
    <recommendedName>
        <fullName evidence="3">MFS transporter</fullName>
    </recommendedName>
</protein>
<comment type="caution">
    <text evidence="1">The sequence shown here is derived from an EMBL/GenBank/DDBJ whole genome shotgun (WGS) entry which is preliminary data.</text>
</comment>
<keyword evidence="2" id="KW-1185">Reference proteome</keyword>
<accession>A0A4R1AUI5</accession>